<name>A0AAE0E5E4_9ROSI</name>
<dbReference type="EMBL" id="JANJYJ010000005">
    <property type="protein sequence ID" value="KAK3211641.1"/>
    <property type="molecule type" value="Genomic_DNA"/>
</dbReference>
<organism evidence="1 2">
    <name type="scientific">Dipteronia sinensis</name>
    <dbReference type="NCBI Taxonomy" id="43782"/>
    <lineage>
        <taxon>Eukaryota</taxon>
        <taxon>Viridiplantae</taxon>
        <taxon>Streptophyta</taxon>
        <taxon>Embryophyta</taxon>
        <taxon>Tracheophyta</taxon>
        <taxon>Spermatophyta</taxon>
        <taxon>Magnoliopsida</taxon>
        <taxon>eudicotyledons</taxon>
        <taxon>Gunneridae</taxon>
        <taxon>Pentapetalae</taxon>
        <taxon>rosids</taxon>
        <taxon>malvids</taxon>
        <taxon>Sapindales</taxon>
        <taxon>Sapindaceae</taxon>
        <taxon>Hippocastanoideae</taxon>
        <taxon>Acereae</taxon>
        <taxon>Dipteronia</taxon>
    </lineage>
</organism>
<reference evidence="1" key="1">
    <citation type="journal article" date="2023" name="Plant J.">
        <title>Genome sequences and population genomics provide insights into the demographic history, inbreeding, and mutation load of two 'living fossil' tree species of Dipteronia.</title>
        <authorList>
            <person name="Feng Y."/>
            <person name="Comes H.P."/>
            <person name="Chen J."/>
            <person name="Zhu S."/>
            <person name="Lu R."/>
            <person name="Zhang X."/>
            <person name="Li P."/>
            <person name="Qiu J."/>
            <person name="Olsen K.M."/>
            <person name="Qiu Y."/>
        </authorList>
    </citation>
    <scope>NUCLEOTIDE SEQUENCE</scope>
    <source>
        <strain evidence="1">NBL</strain>
    </source>
</reference>
<dbReference type="Proteomes" id="UP001281410">
    <property type="component" value="Unassembled WGS sequence"/>
</dbReference>
<dbReference type="AlphaFoldDB" id="A0AAE0E5E4"/>
<protein>
    <submittedName>
        <fullName evidence="1">Uncharacterized protein</fullName>
    </submittedName>
</protein>
<evidence type="ECO:0000313" key="1">
    <source>
        <dbReference type="EMBL" id="KAK3211641.1"/>
    </source>
</evidence>
<keyword evidence="2" id="KW-1185">Reference proteome</keyword>
<sequence>MNCYDLIKGMFYEMNNADFELFCKVLAYSSKVLEGCFVPEIGADLALKEGLLLAKIHNLKVSWIEVDDVNVAAGVNSSSCIIMDETPFISDASLDGCLSLLSRYTPSKNEANRAVVLLSSESNQEYKVSIIV</sequence>
<proteinExistence type="predicted"/>
<accession>A0AAE0E5E4</accession>
<comment type="caution">
    <text evidence="1">The sequence shown here is derived from an EMBL/GenBank/DDBJ whole genome shotgun (WGS) entry which is preliminary data.</text>
</comment>
<gene>
    <name evidence="1" type="ORF">Dsin_016347</name>
</gene>
<evidence type="ECO:0000313" key="2">
    <source>
        <dbReference type="Proteomes" id="UP001281410"/>
    </source>
</evidence>